<dbReference type="Gene3D" id="3.90.1580.10">
    <property type="entry name" value="paralog of FGE (formylglycine-generating enzyme)"/>
    <property type="match status" value="1"/>
</dbReference>
<dbReference type="RefSeq" id="WP_233452141.1">
    <property type="nucleotide sequence ID" value="NZ_CADEPK010000032.1"/>
</dbReference>
<keyword evidence="3" id="KW-1185">Reference proteome</keyword>
<evidence type="ECO:0000313" key="2">
    <source>
        <dbReference type="EMBL" id="MDQ0223998.1"/>
    </source>
</evidence>
<organism evidence="2 3">
    <name type="scientific">Metabacillus niabensis</name>
    <dbReference type="NCBI Taxonomy" id="324854"/>
    <lineage>
        <taxon>Bacteria</taxon>
        <taxon>Bacillati</taxon>
        <taxon>Bacillota</taxon>
        <taxon>Bacilli</taxon>
        <taxon>Bacillales</taxon>
        <taxon>Bacillaceae</taxon>
        <taxon>Metabacillus</taxon>
    </lineage>
</organism>
<dbReference type="InterPro" id="IPR051043">
    <property type="entry name" value="Sulfatase_Mod_Factor_Kinase"/>
</dbReference>
<feature type="domain" description="Sulfatase-modifying factor enzyme-like" evidence="1">
    <location>
        <begin position="33"/>
        <end position="308"/>
    </location>
</feature>
<dbReference type="InterPro" id="IPR042095">
    <property type="entry name" value="SUMF_sf"/>
</dbReference>
<protein>
    <submittedName>
        <fullName evidence="2">Formylglycine-generating enzyme required for sulfatase activity</fullName>
    </submittedName>
</protein>
<reference evidence="2 3" key="1">
    <citation type="submission" date="2023-07" db="EMBL/GenBank/DDBJ databases">
        <title>Genomic Encyclopedia of Type Strains, Phase IV (KMG-IV): sequencing the most valuable type-strain genomes for metagenomic binning, comparative biology and taxonomic classification.</title>
        <authorList>
            <person name="Goeker M."/>
        </authorList>
    </citation>
    <scope>NUCLEOTIDE SEQUENCE [LARGE SCALE GENOMIC DNA]</scope>
    <source>
        <strain evidence="2 3">DSM 17723</strain>
    </source>
</reference>
<dbReference type="Proteomes" id="UP001232245">
    <property type="component" value="Unassembled WGS sequence"/>
</dbReference>
<dbReference type="PANTHER" id="PTHR23150">
    <property type="entry name" value="SULFATASE MODIFYING FACTOR 1, 2"/>
    <property type="match status" value="1"/>
</dbReference>
<accession>A0ABT9YXE0</accession>
<comment type="caution">
    <text evidence="2">The sequence shown here is derived from an EMBL/GenBank/DDBJ whole genome shotgun (WGS) entry which is preliminary data.</text>
</comment>
<name>A0ABT9YXE0_9BACI</name>
<dbReference type="InterPro" id="IPR016187">
    <property type="entry name" value="CTDL_fold"/>
</dbReference>
<evidence type="ECO:0000259" key="1">
    <source>
        <dbReference type="Pfam" id="PF03781"/>
    </source>
</evidence>
<dbReference type="SUPFAM" id="SSF56436">
    <property type="entry name" value="C-type lectin-like"/>
    <property type="match status" value="1"/>
</dbReference>
<proteinExistence type="predicted"/>
<dbReference type="Pfam" id="PF03781">
    <property type="entry name" value="FGE-sulfatase"/>
    <property type="match status" value="1"/>
</dbReference>
<dbReference type="InterPro" id="IPR005532">
    <property type="entry name" value="SUMF_dom"/>
</dbReference>
<dbReference type="EMBL" id="JAUSTZ010000001">
    <property type="protein sequence ID" value="MDQ0223998.1"/>
    <property type="molecule type" value="Genomic_DNA"/>
</dbReference>
<sequence length="312" mass="35656">MKANLNQSCCSLSRHEPNQLEEINVKQNPVFQKEKMVLLPGGEFLLGSNDSESSVEDGETVRRKVTINSFYMDKYAVTNEQFSQFIKETGYVTEAERYGWSFVFYSFIRDIDESDLLGSSPHTPWWQAVNGANWKYPEGRNSSIANRLRHPVVHVSWNDAKAYANWAGKRLPTEAEWEYAAASGVIDRTYPWGNELYLNGIHHCNIWQGEFPSVNNGDDGYYGTAPVDSFEANDFGLYNMSGNVWEWCEDIYSTQFAREAVLQMESNVRVIKGGSYLCHHSYCNRYRISARTFNTANSTTGHMGFRCAANHF</sequence>
<dbReference type="PANTHER" id="PTHR23150:SF19">
    <property type="entry name" value="FORMYLGLYCINE-GENERATING ENZYME"/>
    <property type="match status" value="1"/>
</dbReference>
<gene>
    <name evidence="2" type="ORF">J2S02_000320</name>
</gene>
<evidence type="ECO:0000313" key="3">
    <source>
        <dbReference type="Proteomes" id="UP001232245"/>
    </source>
</evidence>